<dbReference type="InterPro" id="IPR023614">
    <property type="entry name" value="Porin_dom_sf"/>
</dbReference>
<dbReference type="OrthoDB" id="9767539at2"/>
<dbReference type="EMBL" id="SHKX01000012">
    <property type="protein sequence ID" value="RZU45238.1"/>
    <property type="molecule type" value="Genomic_DNA"/>
</dbReference>
<name>A0A4Q7Z4N6_9GAMM</name>
<gene>
    <name evidence="2" type="ORF">EV700_2056</name>
</gene>
<sequence>MNKLLAVSVVMASAFPSLVLADGLDDVMTALSSGKTSLELRLRAERVEDSGKTETANAQTLRTVLGYKTGDYQGVTGFVEFENISDFGQDDYNDNVTADPVRKTFPVIADVAVTQVNQAFLEGYGLKLGRQKLIFDNARFIGDVGWRQNDQTFDALSYTNKVLIPATAFTLAFVNKINPITGMSQSRNVNAPLANIRYSKVFDNWGITASGFYYAVEEEETVGAIGPANSFQHSGARVEGSVGDALYEVSYAKQDSYKNGAATPEANYSDLQLGYKFGPVTVKAQYEVLEPGFKTPLATLHAFNGWADRFLTTPTKGLEDTNLKLLAKYWGLNFVLAAHSFQSNSGGIDFGKEVDFSVMKPVNRNLSLLLKYADYQSDNTALVLAGTAKNTDLKKTWLQAAYKF</sequence>
<evidence type="ECO:0000313" key="3">
    <source>
        <dbReference type="Proteomes" id="UP000292423"/>
    </source>
</evidence>
<accession>A0A4Q7Z4N6</accession>
<protein>
    <submittedName>
        <fullName evidence="2">Alginate export protein</fullName>
    </submittedName>
</protein>
<feature type="signal peptide" evidence="1">
    <location>
        <begin position="1"/>
        <end position="21"/>
    </location>
</feature>
<dbReference type="Proteomes" id="UP000292423">
    <property type="component" value="Unassembled WGS sequence"/>
</dbReference>
<proteinExistence type="predicted"/>
<evidence type="ECO:0000256" key="1">
    <source>
        <dbReference type="SAM" id="SignalP"/>
    </source>
</evidence>
<organism evidence="2 3">
    <name type="scientific">Fluviicoccus keumensis</name>
    <dbReference type="NCBI Taxonomy" id="1435465"/>
    <lineage>
        <taxon>Bacteria</taxon>
        <taxon>Pseudomonadati</taxon>
        <taxon>Pseudomonadota</taxon>
        <taxon>Gammaproteobacteria</taxon>
        <taxon>Moraxellales</taxon>
        <taxon>Moraxellaceae</taxon>
        <taxon>Fluviicoccus</taxon>
    </lineage>
</organism>
<dbReference type="Gene3D" id="2.40.160.10">
    <property type="entry name" value="Porin"/>
    <property type="match status" value="1"/>
</dbReference>
<feature type="chain" id="PRO_5020849585" evidence="1">
    <location>
        <begin position="22"/>
        <end position="404"/>
    </location>
</feature>
<dbReference type="RefSeq" id="WP_130413373.1">
    <property type="nucleotide sequence ID" value="NZ_SHKX01000012.1"/>
</dbReference>
<keyword evidence="3" id="KW-1185">Reference proteome</keyword>
<evidence type="ECO:0000313" key="2">
    <source>
        <dbReference type="EMBL" id="RZU45238.1"/>
    </source>
</evidence>
<dbReference type="AlphaFoldDB" id="A0A4Q7Z4N6"/>
<reference evidence="2 3" key="1">
    <citation type="submission" date="2019-02" db="EMBL/GenBank/DDBJ databases">
        <title>Genomic Encyclopedia of Type Strains, Phase IV (KMG-IV): sequencing the most valuable type-strain genomes for metagenomic binning, comparative biology and taxonomic classification.</title>
        <authorList>
            <person name="Goeker M."/>
        </authorList>
    </citation>
    <scope>NUCLEOTIDE SEQUENCE [LARGE SCALE GENOMIC DNA]</scope>
    <source>
        <strain evidence="2 3">DSM 105135</strain>
    </source>
</reference>
<comment type="caution">
    <text evidence="2">The sequence shown here is derived from an EMBL/GenBank/DDBJ whole genome shotgun (WGS) entry which is preliminary data.</text>
</comment>
<keyword evidence="1" id="KW-0732">Signal</keyword>